<dbReference type="WBParaSite" id="PSAMB.scaffold5003size12911.g25723.t2">
    <property type="protein sequence ID" value="PSAMB.scaffold5003size12911.g25723.t2"/>
    <property type="gene ID" value="PSAMB.scaffold5003size12911.g25723"/>
</dbReference>
<dbReference type="InterPro" id="IPR056467">
    <property type="entry name" value="eWH_GTF3C1"/>
</dbReference>
<evidence type="ECO:0000313" key="4">
    <source>
        <dbReference type="WBParaSite" id="PSAMB.scaffold5003size12911.g25723.t2"/>
    </source>
</evidence>
<feature type="region of interest" description="Disordered" evidence="1">
    <location>
        <begin position="325"/>
        <end position="344"/>
    </location>
</feature>
<dbReference type="InterPro" id="IPR035625">
    <property type="entry name" value="Tfc3-like_eWH"/>
</dbReference>
<sequence length="1464" mass="165356">PVDNSSADESNTSIVEPMDEGEPAVSSEETEGEADAHNGTANHNGDNDERGADDGEVSIIEEASTSMYLPYDKKTWSPLSLYRTPQQMIMMAIRQSGSEGVSRIDLGRVIGLNAGMKSGGRRVSNYIVAAQKAYPQLIDHYQQMDGRQRMFKFFWKPSAQPEKLLGVLREFEGAAGRPCPFDIGQVIKFPGTKLNTLRISDRSLERLTRIMTLLEEKRIIVTMHCLTKMMVDAEQAAGYMFQMDKKSLLKCLYALRREHLLHIYELTVCEDSVENKVTVVCHRSVTSPDSPEVDAAIKRAIGEFHAAGRVFPHGQLRFATNMNRRRKEENGETPGKGPVDEQPAPIRGLSAEELAMSEKIDPTKPMTLMERLVFMRVRATKMAIVKAEPSEHSSPARPGDALKQSKKKAAKLVLDESFDSGADVKASPVGSKRHYDQAVSYGYQSKMIRCQLLHEVLFYMMHGYKGSGPSFYDKYPPSQTATMRMKLTKENGAAPHVYLNEESYKRFLPPLPDYKERKRGWFLLQDFADALPLSIFVMVIKFFYRIPELDDYLEDPVKRHMLVSDLPPHLCRMLWQDKRYIKQVEQHLFTMCAFGLLAMAKNPDPRRYNVVGSEYFFLFTRGELADTSTSERAYAQVTPPLDRYRIWEYEFTSERELLLYWHHMRAIVASTELSYRSEVPTEPSMKNRTRRYAVAGAEKAAVWHDIDNFPERVEPFEPRDSVCGFDAGIFAHLKRNWELNLQPPRVVDWFMNEWRRRADQLGPIVEQRVDVIKPGWNSYVKALMPTENFLLHASKKGATPRSADMAMSANSLSKLRMKRGPAMGSARPRVISKQKKGKKERSNKRIRDRIDVLSEQRRIHMRSRFSAKERDMLIFIRAVSYFLNPVFRFWLDPCVLRDIMHDQVPESKTKTVQCLMAASVREMARPGRLAYMQRIVKRLSNIKEMSAIRNKFAAEQLMTMDSKTTFFLEAFDTANRLLFRDQTSAPPVTAHTAPLEEFLKTHELAATEAVDGSTVQPPKRSLEPALVGDISECVAFNIIVSMMSLPLELQNTLDYNGALSQFPASALTSLFQALRTDGLLARGKRSNESAEVGAEFASLSVHFRHFFNHRFHDAIVEQTAQVINQLRSKRIHTSASEETGAISVAASTTCTNQCAFDLTIPEKVIASFAQQRELPDGDMSDEKGNASLPSSVTKHLRQLESSDIRLNEISVTLSAQCPAPDNPQRPLTNFAAKVSTLIALDKAVVPFDDYLLELPVDDRPLARRIHALIEASTVFGITWENLSRQLEESENENKLTDAIEKMVGACQVIRAGVSAVHLVAIRHAQPWLLTGTNKDGVAISYQPRPWLLPNGTVQYPVLRWMAEGVFATVLAKPGIALDAIVAEFSFALQPRLVIELLDALVDCGSLLRTALRKTTTVPKSPFDNIDKTVEQIIFEPTADCMEKFADVFAKIQLPEMLRSTQADP</sequence>
<accession>A0A914WRI4</accession>
<feature type="region of interest" description="Disordered" evidence="1">
    <location>
        <begin position="823"/>
        <end position="845"/>
    </location>
</feature>
<dbReference type="InterPro" id="IPR044210">
    <property type="entry name" value="Tfc3-like"/>
</dbReference>
<dbReference type="PANTHER" id="PTHR15180">
    <property type="entry name" value="GENERAL TRANSCRIPTION FACTOR 3C POLYPEPTIDE 1"/>
    <property type="match status" value="1"/>
</dbReference>
<dbReference type="GO" id="GO:0000127">
    <property type="term" value="C:transcription factor TFIIIC complex"/>
    <property type="evidence" value="ECO:0007669"/>
    <property type="project" value="InterPro"/>
</dbReference>
<dbReference type="PANTHER" id="PTHR15180:SF1">
    <property type="entry name" value="GENERAL TRANSCRIPTION FACTOR 3C POLYPEPTIDE 1"/>
    <property type="match status" value="1"/>
</dbReference>
<dbReference type="GO" id="GO:0006384">
    <property type="term" value="P:transcription initiation at RNA polymerase III promoter"/>
    <property type="evidence" value="ECO:0007669"/>
    <property type="project" value="InterPro"/>
</dbReference>
<organism evidence="3 4">
    <name type="scientific">Plectus sambesii</name>
    <dbReference type="NCBI Taxonomy" id="2011161"/>
    <lineage>
        <taxon>Eukaryota</taxon>
        <taxon>Metazoa</taxon>
        <taxon>Ecdysozoa</taxon>
        <taxon>Nematoda</taxon>
        <taxon>Chromadorea</taxon>
        <taxon>Plectida</taxon>
        <taxon>Plectina</taxon>
        <taxon>Plectoidea</taxon>
        <taxon>Plectidae</taxon>
        <taxon>Plectus</taxon>
    </lineage>
</organism>
<protein>
    <submittedName>
        <fullName evidence="4">General transcription factor 3C polypeptide 1</fullName>
    </submittedName>
</protein>
<keyword evidence="3" id="KW-1185">Reference proteome</keyword>
<dbReference type="GO" id="GO:0042791">
    <property type="term" value="P:5S class rRNA transcription by RNA polymerase III"/>
    <property type="evidence" value="ECO:0007669"/>
    <property type="project" value="TreeGrafter"/>
</dbReference>
<feature type="region of interest" description="Disordered" evidence="1">
    <location>
        <begin position="386"/>
        <end position="406"/>
    </location>
</feature>
<dbReference type="Proteomes" id="UP000887566">
    <property type="component" value="Unplaced"/>
</dbReference>
<name>A0A914WRI4_9BILA</name>
<evidence type="ECO:0000256" key="1">
    <source>
        <dbReference type="SAM" id="MobiDB-lite"/>
    </source>
</evidence>
<evidence type="ECO:0000313" key="3">
    <source>
        <dbReference type="Proteomes" id="UP000887566"/>
    </source>
</evidence>
<evidence type="ECO:0000259" key="2">
    <source>
        <dbReference type="Pfam" id="PF24101"/>
    </source>
</evidence>
<dbReference type="Pfam" id="PF24101">
    <property type="entry name" value="WHD_GTF3C1"/>
    <property type="match status" value="1"/>
</dbReference>
<feature type="compositionally biased region" description="Polar residues" evidence="1">
    <location>
        <begin position="1"/>
        <end position="14"/>
    </location>
</feature>
<dbReference type="CDD" id="cd16169">
    <property type="entry name" value="Tau138_eWH"/>
    <property type="match status" value="1"/>
</dbReference>
<proteinExistence type="predicted"/>
<feature type="compositionally biased region" description="Basic residues" evidence="1">
    <location>
        <begin position="830"/>
        <end position="842"/>
    </location>
</feature>
<feature type="compositionally biased region" description="Acidic residues" evidence="1">
    <location>
        <begin position="17"/>
        <end position="33"/>
    </location>
</feature>
<dbReference type="GO" id="GO:0003677">
    <property type="term" value="F:DNA binding"/>
    <property type="evidence" value="ECO:0007669"/>
    <property type="project" value="InterPro"/>
</dbReference>
<feature type="domain" description="GTF3C1 extended winged-helix" evidence="2">
    <location>
        <begin position="199"/>
        <end position="307"/>
    </location>
</feature>
<feature type="region of interest" description="Disordered" evidence="1">
    <location>
        <begin position="1"/>
        <end position="53"/>
    </location>
</feature>
<reference evidence="4" key="1">
    <citation type="submission" date="2022-11" db="UniProtKB">
        <authorList>
            <consortium name="WormBaseParasite"/>
        </authorList>
    </citation>
    <scope>IDENTIFICATION</scope>
</reference>